<dbReference type="OrthoDB" id="3237351at2"/>
<organism evidence="3 4">
    <name type="scientific">Gluconacetobacter liquefaciens</name>
    <name type="common">Acetobacter liquefaciens</name>
    <dbReference type="NCBI Taxonomy" id="89584"/>
    <lineage>
        <taxon>Bacteria</taxon>
        <taxon>Pseudomonadati</taxon>
        <taxon>Pseudomonadota</taxon>
        <taxon>Alphaproteobacteria</taxon>
        <taxon>Acetobacterales</taxon>
        <taxon>Acetobacteraceae</taxon>
        <taxon>Gluconacetobacter</taxon>
    </lineage>
</organism>
<evidence type="ECO:0000259" key="1">
    <source>
        <dbReference type="PROSITE" id="PS51071"/>
    </source>
</evidence>
<dbReference type="GO" id="GO:0003700">
    <property type="term" value="F:DNA-binding transcription factor activity"/>
    <property type="evidence" value="ECO:0007669"/>
    <property type="project" value="InterPro"/>
</dbReference>
<dbReference type="Gene3D" id="3.40.50.10490">
    <property type="entry name" value="Glucose-6-phosphate isomerase like protein, domain 1"/>
    <property type="match status" value="1"/>
</dbReference>
<dbReference type="AlphaFoldDB" id="A0A370G0W1"/>
<dbReference type="PROSITE" id="PS51071">
    <property type="entry name" value="HTH_RPIR"/>
    <property type="match status" value="1"/>
</dbReference>
<reference evidence="2 5" key="2">
    <citation type="submission" date="2020-04" db="EMBL/GenBank/DDBJ databases">
        <title>Description of novel Gluconacetobacter.</title>
        <authorList>
            <person name="Sombolestani A."/>
        </authorList>
    </citation>
    <scope>NUCLEOTIDE SEQUENCE [LARGE SCALE GENOMIC DNA]</scope>
    <source>
        <strain evidence="2 5">LMG 1382</strain>
    </source>
</reference>
<dbReference type="RefSeq" id="WP_114728690.1">
    <property type="nucleotide sequence ID" value="NZ_BJMI01000030.1"/>
</dbReference>
<dbReference type="Pfam" id="PF01380">
    <property type="entry name" value="SIS"/>
    <property type="match status" value="1"/>
</dbReference>
<comment type="caution">
    <text evidence="3">The sequence shown here is derived from an EMBL/GenBank/DDBJ whole genome shotgun (WGS) entry which is preliminary data.</text>
</comment>
<keyword evidence="4" id="KW-1185">Reference proteome</keyword>
<dbReference type="GO" id="GO:0097367">
    <property type="term" value="F:carbohydrate derivative binding"/>
    <property type="evidence" value="ECO:0007669"/>
    <property type="project" value="InterPro"/>
</dbReference>
<dbReference type="PANTHER" id="PTHR30514:SF18">
    <property type="entry name" value="RPIR-FAMILY TRANSCRIPTIONAL REGULATOR"/>
    <property type="match status" value="1"/>
</dbReference>
<evidence type="ECO:0000313" key="3">
    <source>
        <dbReference type="EMBL" id="RDI36234.1"/>
    </source>
</evidence>
<dbReference type="Pfam" id="PF01418">
    <property type="entry name" value="HTH_6"/>
    <property type="match status" value="1"/>
</dbReference>
<protein>
    <submittedName>
        <fullName evidence="2 3">RpiR family transcriptional regulator</fullName>
    </submittedName>
</protein>
<proteinExistence type="predicted"/>
<dbReference type="InterPro" id="IPR047640">
    <property type="entry name" value="RpiR-like"/>
</dbReference>
<dbReference type="InterPro" id="IPR046348">
    <property type="entry name" value="SIS_dom_sf"/>
</dbReference>
<dbReference type="Gene3D" id="1.10.10.10">
    <property type="entry name" value="Winged helix-like DNA-binding domain superfamily/Winged helix DNA-binding domain"/>
    <property type="match status" value="1"/>
</dbReference>
<sequence length="282" mass="31252">MPSSSISFVKRILNAINDLPDAERRLAEFILDFPGDLASYEARELAGYAGVSNATVSRLVRRLGYSDFSAARHSVRSEKTLGSPLMLDAKQRDQPDTIAAGLAYSHASLDATFAALSDQALNDVVQWISRARMVWIAGYRSNQAFAAYFRWQIYQFLPLCQLIPGPGETIAEHMAHFEKDDCLVVFGVRRRVRQVDLLLEHARQTGMKTVLITDHLYGETKTVNRVLRCDTKGPGALDSHVAVAAVCSLLITRLFHASGAHGRRRLVAMEAAHEQADELAQN</sequence>
<evidence type="ECO:0000313" key="4">
    <source>
        <dbReference type="Proteomes" id="UP000254958"/>
    </source>
</evidence>
<name>A0A370G0W1_GLULI</name>
<dbReference type="PANTHER" id="PTHR30514">
    <property type="entry name" value="GLUCOKINASE"/>
    <property type="match status" value="1"/>
</dbReference>
<dbReference type="InterPro" id="IPR036388">
    <property type="entry name" value="WH-like_DNA-bd_sf"/>
</dbReference>
<reference evidence="3 4" key="1">
    <citation type="submission" date="2018-07" db="EMBL/GenBank/DDBJ databases">
        <title>Genomic Encyclopedia of Type Strains, Phase IV (KMG-IV): sequencing the most valuable type-strain genomes for metagenomic binning, comparative biology and taxonomic classification.</title>
        <authorList>
            <person name="Goeker M."/>
        </authorList>
    </citation>
    <scope>NUCLEOTIDE SEQUENCE [LARGE SCALE GENOMIC DNA]</scope>
    <source>
        <strain evidence="3 4">DSM 5603</strain>
    </source>
</reference>
<dbReference type="InterPro" id="IPR009057">
    <property type="entry name" value="Homeodomain-like_sf"/>
</dbReference>
<evidence type="ECO:0000313" key="2">
    <source>
        <dbReference type="EMBL" id="MBB2187941.1"/>
    </source>
</evidence>
<dbReference type="GO" id="GO:0003677">
    <property type="term" value="F:DNA binding"/>
    <property type="evidence" value="ECO:0007669"/>
    <property type="project" value="InterPro"/>
</dbReference>
<dbReference type="Proteomes" id="UP000254958">
    <property type="component" value="Unassembled WGS sequence"/>
</dbReference>
<dbReference type="Proteomes" id="UP000562982">
    <property type="component" value="Unassembled WGS sequence"/>
</dbReference>
<dbReference type="SUPFAM" id="SSF53697">
    <property type="entry name" value="SIS domain"/>
    <property type="match status" value="1"/>
</dbReference>
<accession>A0A370G0W1</accession>
<dbReference type="GO" id="GO:1901135">
    <property type="term" value="P:carbohydrate derivative metabolic process"/>
    <property type="evidence" value="ECO:0007669"/>
    <property type="project" value="InterPro"/>
</dbReference>
<dbReference type="SUPFAM" id="SSF46689">
    <property type="entry name" value="Homeodomain-like"/>
    <property type="match status" value="1"/>
</dbReference>
<dbReference type="InterPro" id="IPR000281">
    <property type="entry name" value="HTH_RpiR"/>
</dbReference>
<dbReference type="EMBL" id="QQAW01000011">
    <property type="protein sequence ID" value="RDI36234.1"/>
    <property type="molecule type" value="Genomic_DNA"/>
</dbReference>
<feature type="domain" description="HTH rpiR-type" evidence="1">
    <location>
        <begin position="6"/>
        <end position="82"/>
    </location>
</feature>
<dbReference type="EMBL" id="JABEQI010000013">
    <property type="protein sequence ID" value="MBB2187941.1"/>
    <property type="molecule type" value="Genomic_DNA"/>
</dbReference>
<dbReference type="InterPro" id="IPR001347">
    <property type="entry name" value="SIS_dom"/>
</dbReference>
<gene>
    <name evidence="3" type="ORF">C7453_11118</name>
    <name evidence="2" type="ORF">HLH32_16470</name>
</gene>
<evidence type="ECO:0000313" key="5">
    <source>
        <dbReference type="Proteomes" id="UP000562982"/>
    </source>
</evidence>